<dbReference type="HAMAP" id="MF_00691">
    <property type="entry name" value="PxpA"/>
    <property type="match status" value="1"/>
</dbReference>
<dbReference type="EMBL" id="QQAY01000004">
    <property type="protein sequence ID" value="RDI43165.1"/>
    <property type="molecule type" value="Genomic_DNA"/>
</dbReference>
<dbReference type="EC" id="3.5.2.9" evidence="1"/>
<dbReference type="CDD" id="cd10787">
    <property type="entry name" value="LamB_YcsF_like"/>
    <property type="match status" value="1"/>
</dbReference>
<dbReference type="Gene3D" id="3.20.20.370">
    <property type="entry name" value="Glycoside hydrolase/deacetylase"/>
    <property type="match status" value="1"/>
</dbReference>
<comment type="similarity">
    <text evidence="1">Belongs to the LamB/PxpA family.</text>
</comment>
<dbReference type="RefSeq" id="WP_114745464.1">
    <property type="nucleotide sequence ID" value="NZ_QQAY01000004.1"/>
</dbReference>
<dbReference type="PANTHER" id="PTHR30292:SF0">
    <property type="entry name" value="5-OXOPROLINASE SUBUNIT A"/>
    <property type="match status" value="1"/>
</dbReference>
<comment type="subunit">
    <text evidence="1">Forms a complex composed of PxpA, PxpB and PxpC.</text>
</comment>
<dbReference type="Proteomes" id="UP000255326">
    <property type="component" value="Unassembled WGS sequence"/>
</dbReference>
<comment type="function">
    <text evidence="1">Catalyzes the cleavage of 5-oxoproline to form L-glutamate coupled to the hydrolysis of ATP to ADP and inorganic phosphate.</text>
</comment>
<evidence type="ECO:0000313" key="2">
    <source>
        <dbReference type="EMBL" id="RDI43165.1"/>
    </source>
</evidence>
<keyword evidence="1" id="KW-0547">Nucleotide-binding</keyword>
<organism evidence="2 3">
    <name type="scientific">Falsibacillus pallidus</name>
    <dbReference type="NCBI Taxonomy" id="493781"/>
    <lineage>
        <taxon>Bacteria</taxon>
        <taxon>Bacillati</taxon>
        <taxon>Bacillota</taxon>
        <taxon>Bacilli</taxon>
        <taxon>Bacillales</taxon>
        <taxon>Bacillaceae</taxon>
        <taxon>Falsibacillus</taxon>
    </lineage>
</organism>
<name>A0A370GH86_9BACI</name>
<dbReference type="SUPFAM" id="SSF88713">
    <property type="entry name" value="Glycoside hydrolase/deacetylase"/>
    <property type="match status" value="1"/>
</dbReference>
<accession>A0A370GH86</accession>
<dbReference type="InterPro" id="IPR011330">
    <property type="entry name" value="Glyco_hydro/deAcase_b/a-brl"/>
</dbReference>
<comment type="caution">
    <text evidence="2">The sequence shown here is derived from an EMBL/GenBank/DDBJ whole genome shotgun (WGS) entry which is preliminary data.</text>
</comment>
<reference evidence="2 3" key="1">
    <citation type="submission" date="2018-07" db="EMBL/GenBank/DDBJ databases">
        <title>Genomic Encyclopedia of Type Strains, Phase IV (KMG-IV): sequencing the most valuable type-strain genomes for metagenomic binning, comparative biology and taxonomic classification.</title>
        <authorList>
            <person name="Goeker M."/>
        </authorList>
    </citation>
    <scope>NUCLEOTIDE SEQUENCE [LARGE SCALE GENOMIC DNA]</scope>
    <source>
        <strain evidence="2 3">DSM 25281</strain>
    </source>
</reference>
<keyword evidence="1" id="KW-0067">ATP-binding</keyword>
<protein>
    <recommendedName>
        <fullName evidence="1">5-oxoprolinase subunit A</fullName>
        <shortName evidence="1">5-OPase subunit A</shortName>
        <ecNumber evidence="1">3.5.2.9</ecNumber>
    </recommendedName>
    <alternativeName>
        <fullName evidence="1">5-oxoprolinase (ATP-hydrolyzing) subunit A</fullName>
    </alternativeName>
</protein>
<keyword evidence="1" id="KW-0378">Hydrolase</keyword>
<dbReference type="GO" id="GO:0005975">
    <property type="term" value="P:carbohydrate metabolic process"/>
    <property type="evidence" value="ECO:0007669"/>
    <property type="project" value="InterPro"/>
</dbReference>
<proteinExistence type="inferred from homology"/>
<dbReference type="NCBIfam" id="NF003816">
    <property type="entry name" value="PRK05406.1-5"/>
    <property type="match status" value="1"/>
</dbReference>
<comment type="catalytic activity">
    <reaction evidence="1">
        <text>5-oxo-L-proline + ATP + 2 H2O = L-glutamate + ADP + phosphate + H(+)</text>
        <dbReference type="Rhea" id="RHEA:10348"/>
        <dbReference type="ChEBI" id="CHEBI:15377"/>
        <dbReference type="ChEBI" id="CHEBI:15378"/>
        <dbReference type="ChEBI" id="CHEBI:29985"/>
        <dbReference type="ChEBI" id="CHEBI:30616"/>
        <dbReference type="ChEBI" id="CHEBI:43474"/>
        <dbReference type="ChEBI" id="CHEBI:58402"/>
        <dbReference type="ChEBI" id="CHEBI:456216"/>
        <dbReference type="EC" id="3.5.2.9"/>
    </reaction>
</comment>
<evidence type="ECO:0000313" key="3">
    <source>
        <dbReference type="Proteomes" id="UP000255326"/>
    </source>
</evidence>
<dbReference type="NCBIfam" id="NF003814">
    <property type="entry name" value="PRK05406.1-3"/>
    <property type="match status" value="1"/>
</dbReference>
<dbReference type="Pfam" id="PF03746">
    <property type="entry name" value="LamB_YcsF"/>
    <property type="match status" value="1"/>
</dbReference>
<evidence type="ECO:0000256" key="1">
    <source>
        <dbReference type="HAMAP-Rule" id="MF_00691"/>
    </source>
</evidence>
<dbReference type="GO" id="GO:0005524">
    <property type="term" value="F:ATP binding"/>
    <property type="evidence" value="ECO:0007669"/>
    <property type="project" value="UniProtKB-UniRule"/>
</dbReference>
<dbReference type="InterPro" id="IPR005501">
    <property type="entry name" value="LamB/YcsF/PxpA-like"/>
</dbReference>
<sequence>MFSIDLNCDLGESFGSYSSGNDAEIMKYITSANIACGFHAGDAMVMKKTVQLAKEASVKIGAHPGFPDLQGFGRRQMVLSSEEIYSITLYQLGALEGFLRSHSLTLNHVKPHGALYNMAADHAPSAAAIAKAVYDFDNSLIFYGLSGSELTRAAESFGLNVGYEVFADRSYMPDGKLTPRTHEKALISNLDQAVNQSLQIITKQTVTAIDGTVISMKGTTICLHSDGPGALELAKKLNKELKSAGIKIKSLEKEAS</sequence>
<dbReference type="OrthoDB" id="9773478at2"/>
<gene>
    <name evidence="1" type="primary">pxpA</name>
    <name evidence="2" type="ORF">DFR59_104220</name>
</gene>
<dbReference type="AlphaFoldDB" id="A0A370GH86"/>
<dbReference type="GO" id="GO:0017168">
    <property type="term" value="F:5-oxoprolinase (ATP-hydrolyzing) activity"/>
    <property type="evidence" value="ECO:0007669"/>
    <property type="project" value="UniProtKB-UniRule"/>
</dbReference>
<dbReference type="PANTHER" id="PTHR30292">
    <property type="entry name" value="UNCHARACTERIZED PROTEIN YBGL-RELATED"/>
    <property type="match status" value="1"/>
</dbReference>
<keyword evidence="3" id="KW-1185">Reference proteome</keyword>